<dbReference type="Proteomes" id="UP000475265">
    <property type="component" value="Unassembled WGS sequence"/>
</dbReference>
<evidence type="ECO:0000313" key="2">
    <source>
        <dbReference type="Proteomes" id="UP000475265"/>
    </source>
</evidence>
<organism evidence="1 2">
    <name type="scientific">Pseudomonas frederiksbergensis</name>
    <dbReference type="NCBI Taxonomy" id="104087"/>
    <lineage>
        <taxon>Bacteria</taxon>
        <taxon>Pseudomonadati</taxon>
        <taxon>Pseudomonadota</taxon>
        <taxon>Gammaproteobacteria</taxon>
        <taxon>Pseudomonadales</taxon>
        <taxon>Pseudomonadaceae</taxon>
        <taxon>Pseudomonas</taxon>
    </lineage>
</organism>
<dbReference type="AlphaFoldDB" id="A0A6L5BP54"/>
<protein>
    <recommendedName>
        <fullName evidence="3">Tetratricopeptide repeat-containing protein</fullName>
    </recommendedName>
</protein>
<proteinExistence type="predicted"/>
<comment type="caution">
    <text evidence="1">The sequence shown here is derived from an EMBL/GenBank/DDBJ whole genome shotgun (WGS) entry which is preliminary data.</text>
</comment>
<dbReference type="Gene3D" id="1.25.40.10">
    <property type="entry name" value="Tetratricopeptide repeat domain"/>
    <property type="match status" value="1"/>
</dbReference>
<sequence length="340" mass="38090">MRLRKIPSPAGAPQPYCYMVDDSRKPDSCNTADCKTKKELVQRLDLSIKTEALIEFKNATARLYLDEKRFRSFPKRSFVERHIKLNGYSKADQQFYNDIAYYWQQAGFNDDAIWLLEILITNNPERTVTYLNLADAYWGRNEKRIASGHYKKYSELMVLSGKQRKIPERVKKRSEELDDVPANAASATLQVEPKLPPAMIAAIEEENHMSAQELRLIPNGSVSLKGSVVGAVAYEDSIGNCSIYTYQGGVLGNVFSNAPCKFTGPPKLKSDRKAALPDVVYELEVYLPNRGAMVNHIVALYFDAEKNAFCSSSSLADWYLSKGKNSTPDLQDGTCEVGAG</sequence>
<name>A0A6L5BP54_9PSED</name>
<reference evidence="1 2" key="1">
    <citation type="submission" date="2019-12" db="EMBL/GenBank/DDBJ databases">
        <title>Endophytic bacteria associated with Panax ginseng seedlings.</title>
        <authorList>
            <person name="Park J.M."/>
            <person name="Shin R."/>
            <person name="Jo S.H."/>
        </authorList>
    </citation>
    <scope>NUCLEOTIDE SEQUENCE [LARGE SCALE GENOMIC DNA]</scope>
    <source>
        <strain evidence="1 2">PgKB32</strain>
    </source>
</reference>
<accession>A0A6L5BP54</accession>
<dbReference type="SUPFAM" id="SSF48452">
    <property type="entry name" value="TPR-like"/>
    <property type="match status" value="1"/>
</dbReference>
<evidence type="ECO:0008006" key="3">
    <source>
        <dbReference type="Google" id="ProtNLM"/>
    </source>
</evidence>
<dbReference type="EMBL" id="JAAAXX010000002">
    <property type="protein sequence ID" value="KAF2389307.1"/>
    <property type="molecule type" value="Genomic_DNA"/>
</dbReference>
<evidence type="ECO:0000313" key="1">
    <source>
        <dbReference type="EMBL" id="KAF2389307.1"/>
    </source>
</evidence>
<gene>
    <name evidence="1" type="ORF">FX983_03746</name>
</gene>
<dbReference type="InterPro" id="IPR011990">
    <property type="entry name" value="TPR-like_helical_dom_sf"/>
</dbReference>